<evidence type="ECO:0000313" key="2">
    <source>
        <dbReference type="EMBL" id="CAL1609507.1"/>
    </source>
</evidence>
<feature type="coiled-coil region" evidence="1">
    <location>
        <begin position="211"/>
        <end position="298"/>
    </location>
</feature>
<dbReference type="InterPro" id="IPR052825">
    <property type="entry name" value="CCD-Prefoldin_beta-like"/>
</dbReference>
<dbReference type="EMBL" id="OZ035828">
    <property type="protein sequence ID" value="CAL1609507.1"/>
    <property type="molecule type" value="Genomic_DNA"/>
</dbReference>
<dbReference type="PANTHER" id="PTHR34479">
    <property type="entry name" value="COILED-COIL DOMAIN-CONTAINING PROTEIN 30"/>
    <property type="match status" value="1"/>
</dbReference>
<gene>
    <name evidence="2" type="ORF">KC01_LOCUS36230</name>
</gene>
<name>A0AAV2M839_KNICA</name>
<dbReference type="Pfam" id="PF15742">
    <property type="entry name" value="DUF4686"/>
    <property type="match status" value="1"/>
</dbReference>
<evidence type="ECO:0000313" key="3">
    <source>
        <dbReference type="Proteomes" id="UP001497482"/>
    </source>
</evidence>
<keyword evidence="1" id="KW-0175">Coiled coil</keyword>
<accession>A0AAV2M839</accession>
<dbReference type="AlphaFoldDB" id="A0AAV2M839"/>
<organism evidence="2 3">
    <name type="scientific">Knipowitschia caucasica</name>
    <name type="common">Caucasian dwarf goby</name>
    <name type="synonym">Pomatoschistus caucasicus</name>
    <dbReference type="NCBI Taxonomy" id="637954"/>
    <lineage>
        <taxon>Eukaryota</taxon>
        <taxon>Metazoa</taxon>
        <taxon>Chordata</taxon>
        <taxon>Craniata</taxon>
        <taxon>Vertebrata</taxon>
        <taxon>Euteleostomi</taxon>
        <taxon>Actinopterygii</taxon>
        <taxon>Neopterygii</taxon>
        <taxon>Teleostei</taxon>
        <taxon>Neoteleostei</taxon>
        <taxon>Acanthomorphata</taxon>
        <taxon>Gobiaria</taxon>
        <taxon>Gobiiformes</taxon>
        <taxon>Gobioidei</taxon>
        <taxon>Gobiidae</taxon>
        <taxon>Gobiinae</taxon>
        <taxon>Knipowitschia</taxon>
    </lineage>
</organism>
<reference evidence="2 3" key="1">
    <citation type="submission" date="2024-04" db="EMBL/GenBank/DDBJ databases">
        <authorList>
            <person name="Waldvogel A.-M."/>
            <person name="Schoenle A."/>
        </authorList>
    </citation>
    <scope>NUCLEOTIDE SEQUENCE [LARGE SCALE GENOMIC DNA]</scope>
</reference>
<dbReference type="Proteomes" id="UP001497482">
    <property type="component" value="Chromosome 6"/>
</dbReference>
<feature type="coiled-coil region" evidence="1">
    <location>
        <begin position="331"/>
        <end position="404"/>
    </location>
</feature>
<dbReference type="InterPro" id="IPR031476">
    <property type="entry name" value="DUF4686"/>
</dbReference>
<proteinExistence type="predicted"/>
<evidence type="ECO:0000256" key="1">
    <source>
        <dbReference type="SAM" id="Coils"/>
    </source>
</evidence>
<keyword evidence="3" id="KW-1185">Reference proteome</keyword>
<feature type="coiled-coil region" evidence="1">
    <location>
        <begin position="510"/>
        <end position="570"/>
    </location>
</feature>
<dbReference type="PANTHER" id="PTHR34479:SF1">
    <property type="entry name" value="COILED-COIL DOMAIN-CONTAINING PROTEIN 30"/>
    <property type="match status" value="1"/>
</dbReference>
<protein>
    <recommendedName>
        <fullName evidence="4">Coiled-coil domain-containing protein 30</fullName>
    </recommendedName>
</protein>
<evidence type="ECO:0008006" key="4">
    <source>
        <dbReference type="Google" id="ProtNLM"/>
    </source>
</evidence>
<feature type="coiled-coil region" evidence="1">
    <location>
        <begin position="79"/>
        <end position="106"/>
    </location>
</feature>
<sequence length="664" mass="76696">MAQTEAELAQICSWLTDQGLSPAAGADQQLCCLWRALLRAQGNLRSINKTLDSQQSQYTAEICKVRKSLEQIRVFTGHKDVLAQEVQEENDQLRDQLQRLVSLQDLQISEVAKMLYDQGLTELVHSSPSEQVAYLLVERASLLETSEGPQTCSASVGQTTHKRALRHSQSPWKKLLGLNKSQKCLIPPESKHLAEQTNSVQKECFRLERDLEEGSRRLATAHNEIRRLTDELESAHHIQKTYEPELKAAKREVNSLRQEVQQLKKYEMMSLRKAKELNDALDHELQCLRSRVRTMEAERGPREHETTFLSVQIQTEPTAETQEVNVLRPQVEQLRSVVQQQRIKAEKARELEKILGVEAKQVNERCQNLQVQIDAQIKRLLEQESEIEDLKMQLERKENEHREQLPLDVSKTCYQLLQSSENYFNHVLQKDDGDFVNVCTSLKKQICESLKCFDQERRTNHKMQQKLKLKLSEVKVRLKDEMKWRDEKTEELERELSLCSHALTMEKELNMNVMQENDKLLMERRRLLQQLNEEVINSHKNIITALQSRVDSLELENRELKNRIVDLSTQTSSMERSLRNVQSLRAAEELRNTCDLQKTLTQLPPQTCSFLFADGACRSLSSLEGVESWSQCSSLARSGEMMGYLNLNSHNHSLLSTTDSSQMM</sequence>